<reference evidence="3 4" key="1">
    <citation type="submission" date="2016-10" db="EMBL/GenBank/DDBJ databases">
        <authorList>
            <person name="de Groot N.N."/>
        </authorList>
    </citation>
    <scope>NUCLEOTIDE SEQUENCE [LARGE SCALE GENOMIC DNA]</scope>
    <source>
        <strain evidence="3 4">LMG 27731</strain>
    </source>
</reference>
<proteinExistence type="predicted"/>
<feature type="region of interest" description="Disordered" evidence="1">
    <location>
        <begin position="752"/>
        <end position="783"/>
    </location>
</feature>
<dbReference type="AlphaFoldDB" id="A0A1I7B9C3"/>
<evidence type="ECO:0000313" key="3">
    <source>
        <dbReference type="EMBL" id="SFT83767.1"/>
    </source>
</evidence>
<dbReference type="SUPFAM" id="SSF109604">
    <property type="entry name" value="HD-domain/PDEase-like"/>
    <property type="match status" value="1"/>
</dbReference>
<dbReference type="SMART" id="SM00471">
    <property type="entry name" value="HDc"/>
    <property type="match status" value="1"/>
</dbReference>
<dbReference type="Gene3D" id="1.10.3210.40">
    <property type="match status" value="1"/>
</dbReference>
<dbReference type="Pfam" id="PF07514">
    <property type="entry name" value="TraI_2"/>
    <property type="match status" value="1"/>
</dbReference>
<feature type="domain" description="HD/PDEase" evidence="2">
    <location>
        <begin position="201"/>
        <end position="371"/>
    </location>
</feature>
<dbReference type="InterPro" id="IPR011119">
    <property type="entry name" value="Unchr_helicase_relaxase_TraI"/>
</dbReference>
<name>A0A1I7B9C3_9BURK</name>
<evidence type="ECO:0000256" key="1">
    <source>
        <dbReference type="SAM" id="MobiDB-lite"/>
    </source>
</evidence>
<protein>
    <submittedName>
        <fullName evidence="3">Integrating conjugative element relaxase, PFL_4751 family</fullName>
    </submittedName>
</protein>
<dbReference type="Pfam" id="PF07515">
    <property type="entry name" value="TraI_2_C"/>
    <property type="match status" value="1"/>
</dbReference>
<gene>
    <name evidence="3" type="ORF">SAMN05192563_1004294</name>
</gene>
<dbReference type="InterPro" id="IPR011093">
    <property type="entry name" value="TraI_2_C"/>
</dbReference>
<dbReference type="InterPro" id="IPR003607">
    <property type="entry name" value="HD/PDEase_dom"/>
</dbReference>
<dbReference type="NCBIfam" id="TIGR03760">
    <property type="entry name" value="ICE_TraI_Pfluor"/>
    <property type="match status" value="1"/>
</dbReference>
<dbReference type="InterPro" id="IPR022391">
    <property type="entry name" value="ICE_relaxase_PFGI-1"/>
</dbReference>
<organism evidence="3 4">
    <name type="scientific">Paraburkholderia aspalathi</name>
    <dbReference type="NCBI Taxonomy" id="1324617"/>
    <lineage>
        <taxon>Bacteria</taxon>
        <taxon>Pseudomonadati</taxon>
        <taxon>Pseudomonadota</taxon>
        <taxon>Betaproteobacteria</taxon>
        <taxon>Burkholderiales</taxon>
        <taxon>Burkholderiaceae</taxon>
        <taxon>Paraburkholderia</taxon>
    </lineage>
</organism>
<dbReference type="EMBL" id="FPBH01000004">
    <property type="protein sequence ID" value="SFT83767.1"/>
    <property type="molecule type" value="Genomic_DNA"/>
</dbReference>
<sequence>MNRITRSKAQTAKGKKGVLLQERKTLRPLPQKAGKGPTGGPQVRPSVEHYDCAVRHPVVQLFASVPAARCVPFNHGDLSPGLTTEADPVLPFSRKPHMAFANALDWLKLQQATVHATPPLPPAAPPAQPVRRSVPPSPQYLPVLGYRELIQRTGVEGTVRRIASSLGLSFDSEKRDLEPLLQRLTEFVQLLPASESHHHAQPGGLLIHLLEVARYALHFREGYRLPLGASPEDQMQHGARCSYAVLVGALLHDIGKPLADLKVELASGQELRPWVPLAGSMNGQGGEWYRVDFPAPGERDYGAHSRLAIVLLQRVVPPASLIWLAQYPPVLHELAAYLSGDAKSKDSALAKIVGDADRRSVAENLLAGPRTRFATARAVPLIERLMEGLRRLLAEGGVPLNRAGATGYCDGESLWCVAKTLAEAVRTYVASHEEQQRGAAGIPSDNNRLFDTWQEYGALVPTPEGGAIWTITVTIGAWQQTFTVLRFPLDRLYADPARYPRALPAGSVQVIEVGAAPNPTAECVEFIDEGVTDAHAEPGPQTSSPVAADDLPDPQESAAFDAGTLSMNDREHAYLPDAESAAVLNDEIVDRDGRRDPAPVPDLVSAPVRPREKARVPSRSIAARAGARQPRPNAERFMAWVQEGVANGGLPYNESMARVHFVPEGMLLVTPAIFRDFAQAHPDAIEQTLAEDEATPEPWKQVQRDFQKSGYPVTADAGGAGRSYLLHYTIKGAGGRQLSVMLVPEPERFFSPVPPPNAMIQSKQKAVVAQDADSPRSSQSSEA</sequence>
<feature type="region of interest" description="Disordered" evidence="1">
    <location>
        <begin position="533"/>
        <end position="559"/>
    </location>
</feature>
<dbReference type="InterPro" id="IPR036390">
    <property type="entry name" value="WH_DNA-bd_sf"/>
</dbReference>
<dbReference type="SUPFAM" id="SSF46785">
    <property type="entry name" value="Winged helix' DNA-binding domain"/>
    <property type="match status" value="1"/>
</dbReference>
<dbReference type="NCBIfam" id="NF041494">
    <property type="entry name" value="MobH"/>
    <property type="match status" value="1"/>
</dbReference>
<evidence type="ECO:0000259" key="2">
    <source>
        <dbReference type="SMART" id="SM00471"/>
    </source>
</evidence>
<feature type="region of interest" description="Disordered" evidence="1">
    <location>
        <begin position="592"/>
        <end position="629"/>
    </location>
</feature>
<evidence type="ECO:0000313" key="4">
    <source>
        <dbReference type="Proteomes" id="UP000198844"/>
    </source>
</evidence>
<dbReference type="Proteomes" id="UP000198844">
    <property type="component" value="Unassembled WGS sequence"/>
</dbReference>
<accession>A0A1I7B9C3</accession>
<dbReference type="CDD" id="cd00077">
    <property type="entry name" value="HDc"/>
    <property type="match status" value="1"/>
</dbReference>